<dbReference type="InterPro" id="IPR018840">
    <property type="entry name" value="DUF2441"/>
</dbReference>
<evidence type="ECO:0000313" key="1">
    <source>
        <dbReference type="EMBL" id="GAG57235.1"/>
    </source>
</evidence>
<gene>
    <name evidence="1" type="ORF">S01H4_13792</name>
</gene>
<dbReference type="SUPFAM" id="SSF56399">
    <property type="entry name" value="ADP-ribosylation"/>
    <property type="match status" value="1"/>
</dbReference>
<comment type="caution">
    <text evidence="1">The sequence shown here is derived from an EMBL/GenBank/DDBJ whole genome shotgun (WGS) entry which is preliminary data.</text>
</comment>
<dbReference type="EMBL" id="BART01006066">
    <property type="protein sequence ID" value="GAG57235.1"/>
    <property type="molecule type" value="Genomic_DNA"/>
</dbReference>
<proteinExistence type="predicted"/>
<reference evidence="1" key="1">
    <citation type="journal article" date="2014" name="Front. Microbiol.">
        <title>High frequency of phylogenetically diverse reductive dehalogenase-homologous genes in deep subseafloor sedimentary metagenomes.</title>
        <authorList>
            <person name="Kawai M."/>
            <person name="Futagami T."/>
            <person name="Toyoda A."/>
            <person name="Takaki Y."/>
            <person name="Nishi S."/>
            <person name="Hori S."/>
            <person name="Arai W."/>
            <person name="Tsubouchi T."/>
            <person name="Morono Y."/>
            <person name="Uchiyama I."/>
            <person name="Ito T."/>
            <person name="Fujiyama A."/>
            <person name="Inagaki F."/>
            <person name="Takami H."/>
        </authorList>
    </citation>
    <scope>NUCLEOTIDE SEQUENCE</scope>
    <source>
        <strain evidence="1">Expedition CK06-06</strain>
    </source>
</reference>
<sequence length="125" mass="14628">MPYYYTMSYSLGPGSVIHKGNWGRLCNLEHSNNSRNEKIFENIRQQKYPNRPSRFKCSFLCPNEDSIRNFLNLSLKYVDLLYEVELTESNPKMFETDWSLVPNPKTATIADVKKAAHKYWGEQIA</sequence>
<dbReference type="AlphaFoldDB" id="X0YMC2"/>
<name>X0YMC2_9ZZZZ</name>
<dbReference type="Pfam" id="PF10386">
    <property type="entry name" value="DUF2441"/>
    <property type="match status" value="1"/>
</dbReference>
<protein>
    <submittedName>
        <fullName evidence="1">Uncharacterized protein</fullName>
    </submittedName>
</protein>
<accession>X0YMC2</accession>
<organism evidence="1">
    <name type="scientific">marine sediment metagenome</name>
    <dbReference type="NCBI Taxonomy" id="412755"/>
    <lineage>
        <taxon>unclassified sequences</taxon>
        <taxon>metagenomes</taxon>
        <taxon>ecological metagenomes</taxon>
    </lineage>
</organism>